<dbReference type="EMBL" id="PKPP01014444">
    <property type="protein sequence ID" value="PWA39643.1"/>
    <property type="molecule type" value="Genomic_DNA"/>
</dbReference>
<accession>A0A2U1KSG9</accession>
<organism evidence="1 2">
    <name type="scientific">Artemisia annua</name>
    <name type="common">Sweet wormwood</name>
    <dbReference type="NCBI Taxonomy" id="35608"/>
    <lineage>
        <taxon>Eukaryota</taxon>
        <taxon>Viridiplantae</taxon>
        <taxon>Streptophyta</taxon>
        <taxon>Embryophyta</taxon>
        <taxon>Tracheophyta</taxon>
        <taxon>Spermatophyta</taxon>
        <taxon>Magnoliopsida</taxon>
        <taxon>eudicotyledons</taxon>
        <taxon>Gunneridae</taxon>
        <taxon>Pentapetalae</taxon>
        <taxon>asterids</taxon>
        <taxon>campanulids</taxon>
        <taxon>Asterales</taxon>
        <taxon>Asteraceae</taxon>
        <taxon>Asteroideae</taxon>
        <taxon>Anthemideae</taxon>
        <taxon>Artemisiinae</taxon>
        <taxon>Artemisia</taxon>
    </lineage>
</organism>
<gene>
    <name evidence="1" type="ORF">CTI12_AA569920</name>
</gene>
<comment type="caution">
    <text evidence="1">The sequence shown here is derived from an EMBL/GenBank/DDBJ whole genome shotgun (WGS) entry which is preliminary data.</text>
</comment>
<proteinExistence type="predicted"/>
<evidence type="ECO:0000313" key="2">
    <source>
        <dbReference type="Proteomes" id="UP000245207"/>
    </source>
</evidence>
<dbReference type="STRING" id="35608.A0A2U1KSG9"/>
<sequence>MVKTPFGCDPVVGSLTTSKKYKVTNRIQEETKHRVYDAVFNFIDSRYYNVFAAVSSNRTMNCACLPVARKRASTQLDVVKV</sequence>
<name>A0A2U1KSG9_ARTAN</name>
<protein>
    <submittedName>
        <fullName evidence="1">Polycomb group protein FERTILIZATION-INDEPENDENT ENDOSPERM</fullName>
    </submittedName>
</protein>
<reference evidence="1 2" key="1">
    <citation type="journal article" date="2018" name="Mol. Plant">
        <title>The genome of Artemisia annua provides insight into the evolution of Asteraceae family and artemisinin biosynthesis.</title>
        <authorList>
            <person name="Shen Q."/>
            <person name="Zhang L."/>
            <person name="Liao Z."/>
            <person name="Wang S."/>
            <person name="Yan T."/>
            <person name="Shi P."/>
            <person name="Liu M."/>
            <person name="Fu X."/>
            <person name="Pan Q."/>
            <person name="Wang Y."/>
            <person name="Lv Z."/>
            <person name="Lu X."/>
            <person name="Zhang F."/>
            <person name="Jiang W."/>
            <person name="Ma Y."/>
            <person name="Chen M."/>
            <person name="Hao X."/>
            <person name="Li L."/>
            <person name="Tang Y."/>
            <person name="Lv G."/>
            <person name="Zhou Y."/>
            <person name="Sun X."/>
            <person name="Brodelius P.E."/>
            <person name="Rose J.K.C."/>
            <person name="Tang K."/>
        </authorList>
    </citation>
    <scope>NUCLEOTIDE SEQUENCE [LARGE SCALE GENOMIC DNA]</scope>
    <source>
        <strain evidence="2">cv. Huhao1</strain>
        <tissue evidence="1">Leaf</tissue>
    </source>
</reference>
<dbReference type="Proteomes" id="UP000245207">
    <property type="component" value="Unassembled WGS sequence"/>
</dbReference>
<keyword evidence="2" id="KW-1185">Reference proteome</keyword>
<dbReference type="AlphaFoldDB" id="A0A2U1KSG9"/>
<evidence type="ECO:0000313" key="1">
    <source>
        <dbReference type="EMBL" id="PWA39643.1"/>
    </source>
</evidence>
<dbReference type="OrthoDB" id="7318948at2759"/>